<gene>
    <name evidence="3" type="ORF">RF11_07516</name>
</gene>
<evidence type="ECO:0000313" key="4">
    <source>
        <dbReference type="Proteomes" id="UP000031668"/>
    </source>
</evidence>
<reference evidence="3 4" key="1">
    <citation type="journal article" date="2014" name="Genome Biol. Evol.">
        <title>The genome of the myxosporean Thelohanellus kitauei shows adaptations to nutrient acquisition within its fish host.</title>
        <authorList>
            <person name="Yang Y."/>
            <person name="Xiong J."/>
            <person name="Zhou Z."/>
            <person name="Huo F."/>
            <person name="Miao W."/>
            <person name="Ran C."/>
            <person name="Liu Y."/>
            <person name="Zhang J."/>
            <person name="Feng J."/>
            <person name="Wang M."/>
            <person name="Wang M."/>
            <person name="Wang L."/>
            <person name="Yao B."/>
        </authorList>
    </citation>
    <scope>NUCLEOTIDE SEQUENCE [LARGE SCALE GENOMIC DNA]</scope>
    <source>
        <strain evidence="3">Wuqing</strain>
    </source>
</reference>
<keyword evidence="4" id="KW-1185">Reference proteome</keyword>
<accession>A0A0C2MBA4</accession>
<feature type="compositionally biased region" description="Basic and acidic residues" evidence="1">
    <location>
        <begin position="218"/>
        <end position="236"/>
    </location>
</feature>
<feature type="signal peptide" evidence="2">
    <location>
        <begin position="1"/>
        <end position="21"/>
    </location>
</feature>
<protein>
    <submittedName>
        <fullName evidence="3">Uncharacterized protein</fullName>
    </submittedName>
</protein>
<feature type="chain" id="PRO_5002164238" evidence="2">
    <location>
        <begin position="22"/>
        <end position="236"/>
    </location>
</feature>
<organism evidence="3 4">
    <name type="scientific">Thelohanellus kitauei</name>
    <name type="common">Myxosporean</name>
    <dbReference type="NCBI Taxonomy" id="669202"/>
    <lineage>
        <taxon>Eukaryota</taxon>
        <taxon>Metazoa</taxon>
        <taxon>Cnidaria</taxon>
        <taxon>Myxozoa</taxon>
        <taxon>Myxosporea</taxon>
        <taxon>Bivalvulida</taxon>
        <taxon>Platysporina</taxon>
        <taxon>Myxobolidae</taxon>
        <taxon>Thelohanellus</taxon>
    </lineage>
</organism>
<sequence length="236" mass="26560">MNRITTALLFLFLVNVYAVSGEIACYEMAGITGKLLKFHFIGSFSFIPRTMFLRYRQTDIHKRPDAMLQIEEIYKLVKVDKQCGDVDRFDFYKLATNPRGYTCSNNRVLIEIVGSDGVKIGKSLHSLKKVKFGESAHPTSDFELHDLSLVVVEENTNFADIQQASLRFITTNTVVLQCEAGKGHAYIIEKLLGNQTLESETCAIDSPQTADHPSSLRPLKENEKSACKSKEQKTTK</sequence>
<name>A0A0C2MBA4_THEKT</name>
<evidence type="ECO:0000313" key="3">
    <source>
        <dbReference type="EMBL" id="KII61594.1"/>
    </source>
</evidence>
<dbReference type="EMBL" id="JWZT01005319">
    <property type="protein sequence ID" value="KII61594.1"/>
    <property type="molecule type" value="Genomic_DNA"/>
</dbReference>
<dbReference type="Proteomes" id="UP000031668">
    <property type="component" value="Unassembled WGS sequence"/>
</dbReference>
<keyword evidence="2" id="KW-0732">Signal</keyword>
<feature type="region of interest" description="Disordered" evidence="1">
    <location>
        <begin position="203"/>
        <end position="236"/>
    </location>
</feature>
<evidence type="ECO:0000256" key="2">
    <source>
        <dbReference type="SAM" id="SignalP"/>
    </source>
</evidence>
<evidence type="ECO:0000256" key="1">
    <source>
        <dbReference type="SAM" id="MobiDB-lite"/>
    </source>
</evidence>
<dbReference type="AlphaFoldDB" id="A0A0C2MBA4"/>
<proteinExistence type="predicted"/>
<comment type="caution">
    <text evidence="3">The sequence shown here is derived from an EMBL/GenBank/DDBJ whole genome shotgun (WGS) entry which is preliminary data.</text>
</comment>